<dbReference type="InterPro" id="IPR029063">
    <property type="entry name" value="SAM-dependent_MTases_sf"/>
</dbReference>
<dbReference type="NCBIfam" id="TIGR04474">
    <property type="entry name" value="tcm_partner"/>
    <property type="match status" value="1"/>
</dbReference>
<evidence type="ECO:0000313" key="2">
    <source>
        <dbReference type="Proteomes" id="UP001058872"/>
    </source>
</evidence>
<evidence type="ECO:0000313" key="1">
    <source>
        <dbReference type="EMBL" id="UUO68355.1"/>
    </source>
</evidence>
<evidence type="ECO:0008006" key="3">
    <source>
        <dbReference type="Google" id="ProtNLM"/>
    </source>
</evidence>
<reference evidence="1" key="1">
    <citation type="submission" date="2018-04" db="EMBL/GenBank/DDBJ databases">
        <title>Genomes of Endosymbiotic and Endophytic Bradyrhizobium Publication status.</title>
        <authorList>
            <person name="Guha S."/>
            <person name="Jorrin B."/>
            <person name="Sarkar M."/>
            <person name="Poole P.S."/>
            <person name="DasGupta M."/>
        </authorList>
    </citation>
    <scope>NUCLEOTIDE SEQUENCE</scope>
    <source>
        <strain evidence="1">WBOS16</strain>
    </source>
</reference>
<dbReference type="EMBL" id="CP028989">
    <property type="protein sequence ID" value="UUO68355.1"/>
    <property type="molecule type" value="Genomic_DNA"/>
</dbReference>
<gene>
    <name evidence="1" type="ORF">DCM83_26170</name>
</gene>
<proteinExistence type="predicted"/>
<organism evidence="1 2">
    <name type="scientific">Bradyrhizobium betae</name>
    <dbReference type="NCBI Taxonomy" id="244734"/>
    <lineage>
        <taxon>Bacteria</taxon>
        <taxon>Pseudomonadati</taxon>
        <taxon>Pseudomonadota</taxon>
        <taxon>Alphaproteobacteria</taxon>
        <taxon>Hyphomicrobiales</taxon>
        <taxon>Nitrobacteraceae</taxon>
        <taxon>Bradyrhizobium</taxon>
    </lineage>
</organism>
<accession>A0AAE9SRI1</accession>
<sequence>MIADHEFGGQHTELKLSIIEGYLKAFTTALRPHFKNLWYIDAFAGSGTRTVRTERQGATLVEKPIEEVVERRRGSAQIALDVRPEFDFVVFIEKNPNYVSALEDLRAKNLRRNIVVAEEDANSALKQLVANNSWDDKRAVVFLDPYGMEVEWTTLQALAATQAIDVWFLFPLAGLFRQATRKLTDIDEHKRAALTRMFGSESWEEELYPEAGNPDMFGILPERRRDLNPAGLERYVRSRLSEIFGAVLKPLALPIDRGPQMFSLFLCISNPAPEAIGLASRIGDHLLNPKRHLIVRTPTK</sequence>
<dbReference type="Gene3D" id="3.40.50.150">
    <property type="entry name" value="Vaccinia Virus protein VP39"/>
    <property type="match status" value="1"/>
</dbReference>
<dbReference type="InterPro" id="IPR031009">
    <property type="entry name" value="Tcm_partner"/>
</dbReference>
<protein>
    <recommendedName>
        <fullName evidence="3">Three-Cys-motif partner protein TcmP</fullName>
    </recommendedName>
</protein>
<dbReference type="AlphaFoldDB" id="A0AAE9SRI1"/>
<dbReference type="RefSeq" id="WP_257180660.1">
    <property type="nucleotide sequence ID" value="NZ_CP028989.1"/>
</dbReference>
<dbReference type="SUPFAM" id="SSF53335">
    <property type="entry name" value="S-adenosyl-L-methionine-dependent methyltransferases"/>
    <property type="match status" value="1"/>
</dbReference>
<name>A0AAE9SRI1_9BRAD</name>
<dbReference type="Proteomes" id="UP001058872">
    <property type="component" value="Chromosome"/>
</dbReference>